<sequence>MFKIFEFRFEEAVKELKHHELRYNRITQFDRRSLISLPHAGIGIEGSTNGFLFLSKINTQPNALYICNPITRDYIQLPHPERSIHYYPTVVTYEFGILNVSFDLETEFFRTFSPPSPRLPESRRFLGVLVVLEDCLCLCDNTCDDETVVWMMKEDCWRKEFVINKLVNLASPFYEVVYPLKVFRDVDALMRWGDYYLFYCFGENRTATEISTIELPGPGHIEAMLHTSSFVSLKCFGVKNVS</sequence>
<dbReference type="Proteomes" id="UP000826271">
    <property type="component" value="Unassembled WGS sequence"/>
</dbReference>
<dbReference type="EMBL" id="WHWC01000007">
    <property type="protein sequence ID" value="KAG8379402.1"/>
    <property type="molecule type" value="Genomic_DNA"/>
</dbReference>
<gene>
    <name evidence="1" type="ORF">BUALT_Bualt07G0084800</name>
</gene>
<proteinExistence type="predicted"/>
<evidence type="ECO:0008006" key="3">
    <source>
        <dbReference type="Google" id="ProtNLM"/>
    </source>
</evidence>
<evidence type="ECO:0000313" key="1">
    <source>
        <dbReference type="EMBL" id="KAG8379402.1"/>
    </source>
</evidence>
<reference evidence="1" key="1">
    <citation type="submission" date="2019-10" db="EMBL/GenBank/DDBJ databases">
        <authorList>
            <person name="Zhang R."/>
            <person name="Pan Y."/>
            <person name="Wang J."/>
            <person name="Ma R."/>
            <person name="Yu S."/>
        </authorList>
    </citation>
    <scope>NUCLEOTIDE SEQUENCE</scope>
    <source>
        <strain evidence="1">LA-IB0</strain>
        <tissue evidence="1">Leaf</tissue>
    </source>
</reference>
<keyword evidence="2" id="KW-1185">Reference proteome</keyword>
<dbReference type="AlphaFoldDB" id="A0AAV6XG52"/>
<protein>
    <recommendedName>
        <fullName evidence="3">F-box associated domain-containing protein</fullName>
    </recommendedName>
</protein>
<evidence type="ECO:0000313" key="2">
    <source>
        <dbReference type="Proteomes" id="UP000826271"/>
    </source>
</evidence>
<name>A0AAV6XG52_9LAMI</name>
<accession>A0AAV6XG52</accession>
<comment type="caution">
    <text evidence="1">The sequence shown here is derived from an EMBL/GenBank/DDBJ whole genome shotgun (WGS) entry which is preliminary data.</text>
</comment>
<organism evidence="1 2">
    <name type="scientific">Buddleja alternifolia</name>
    <dbReference type="NCBI Taxonomy" id="168488"/>
    <lineage>
        <taxon>Eukaryota</taxon>
        <taxon>Viridiplantae</taxon>
        <taxon>Streptophyta</taxon>
        <taxon>Embryophyta</taxon>
        <taxon>Tracheophyta</taxon>
        <taxon>Spermatophyta</taxon>
        <taxon>Magnoliopsida</taxon>
        <taxon>eudicotyledons</taxon>
        <taxon>Gunneridae</taxon>
        <taxon>Pentapetalae</taxon>
        <taxon>asterids</taxon>
        <taxon>lamiids</taxon>
        <taxon>Lamiales</taxon>
        <taxon>Scrophulariaceae</taxon>
        <taxon>Buddlejeae</taxon>
        <taxon>Buddleja</taxon>
    </lineage>
</organism>